<dbReference type="GO" id="GO:0005524">
    <property type="term" value="F:ATP binding"/>
    <property type="evidence" value="ECO:0007669"/>
    <property type="project" value="UniProtKB-UniRule"/>
</dbReference>
<evidence type="ECO:0000256" key="4">
    <source>
        <dbReference type="ARBA" id="ARBA00022694"/>
    </source>
</evidence>
<dbReference type="NCBIfam" id="TIGR02432">
    <property type="entry name" value="lysidine_TilS_N"/>
    <property type="match status" value="1"/>
</dbReference>
<dbReference type="InterPro" id="IPR012796">
    <property type="entry name" value="Lysidine-tRNA-synth_C"/>
</dbReference>
<dbReference type="CDD" id="cd01992">
    <property type="entry name" value="TilS_N"/>
    <property type="match status" value="1"/>
</dbReference>
<dbReference type="PANTHER" id="PTHR43033">
    <property type="entry name" value="TRNA(ILE)-LYSIDINE SYNTHASE-RELATED"/>
    <property type="match status" value="1"/>
</dbReference>
<dbReference type="EC" id="6.3.4.19" evidence="8"/>
<dbReference type="GO" id="GO:0006400">
    <property type="term" value="P:tRNA modification"/>
    <property type="evidence" value="ECO:0007669"/>
    <property type="project" value="UniProtKB-UniRule"/>
</dbReference>
<gene>
    <name evidence="8 10" type="primary">tilS</name>
    <name evidence="10" type="ORF">GJU80_00215</name>
</gene>
<dbReference type="AlphaFoldDB" id="A0A7X2KXE2"/>
<evidence type="ECO:0000256" key="5">
    <source>
        <dbReference type="ARBA" id="ARBA00022741"/>
    </source>
</evidence>
<keyword evidence="3 8" id="KW-0436">Ligase</keyword>
<dbReference type="NCBIfam" id="TIGR02433">
    <property type="entry name" value="lysidine_TilS_C"/>
    <property type="match status" value="1"/>
</dbReference>
<dbReference type="Pfam" id="PF01171">
    <property type="entry name" value="ATP_bind_3"/>
    <property type="match status" value="1"/>
</dbReference>
<evidence type="ECO:0000259" key="9">
    <source>
        <dbReference type="SMART" id="SM00977"/>
    </source>
</evidence>
<dbReference type="GO" id="GO:0005737">
    <property type="term" value="C:cytoplasm"/>
    <property type="evidence" value="ECO:0007669"/>
    <property type="project" value="UniProtKB-SubCell"/>
</dbReference>
<evidence type="ECO:0000256" key="1">
    <source>
        <dbReference type="ARBA" id="ARBA00004496"/>
    </source>
</evidence>
<keyword evidence="2 8" id="KW-0963">Cytoplasm</keyword>
<evidence type="ECO:0000313" key="10">
    <source>
        <dbReference type="EMBL" id="MRN36978.1"/>
    </source>
</evidence>
<keyword evidence="5 8" id="KW-0547">Nucleotide-binding</keyword>
<dbReference type="InterPro" id="IPR011063">
    <property type="entry name" value="TilS/TtcA_N"/>
</dbReference>
<dbReference type="HAMAP" id="MF_01161">
    <property type="entry name" value="tRNA_Ile_lys_synt"/>
    <property type="match status" value="1"/>
</dbReference>
<comment type="caution">
    <text evidence="10">The sequence shown here is derived from an EMBL/GenBank/DDBJ whole genome shotgun (WGS) entry which is preliminary data.</text>
</comment>
<dbReference type="InterPro" id="IPR012094">
    <property type="entry name" value="tRNA_Ile_lys_synt"/>
</dbReference>
<dbReference type="SUPFAM" id="SSF82829">
    <property type="entry name" value="MesJ substrate recognition domain-like"/>
    <property type="match status" value="1"/>
</dbReference>
<dbReference type="GO" id="GO:0032267">
    <property type="term" value="F:tRNA(Ile)-lysidine synthase activity"/>
    <property type="evidence" value="ECO:0007669"/>
    <property type="project" value="UniProtKB-EC"/>
</dbReference>
<comment type="domain">
    <text evidence="8">The N-terminal region contains the highly conserved SGGXDS motif, predicted to be a P-loop motif involved in ATP binding.</text>
</comment>
<dbReference type="InterPro" id="IPR014729">
    <property type="entry name" value="Rossmann-like_a/b/a_fold"/>
</dbReference>
<dbReference type="Pfam" id="PF09179">
    <property type="entry name" value="TilS"/>
    <property type="match status" value="1"/>
</dbReference>
<sequence>MDLLALLAAALPQPSNKLSIEVGLSGGLDSVVLLHLLARLREQKNFRLNAVHVHHGLSPFADEWTAFCQVLCTQLNVDLRIAKVTINAKGKGIEAAARAERYRVFSDGLCDILALAHHQNDQIETFMLGVARGGGVRSLAAMPKWRDLNQSIKIWRPLLDVPRAVLEHYAVEHDLAYVTDESNQDASYLRNWIRHEALPQWQQKVPNIHQQILANVRSMQDDLALLNEITQDDYRYILSDGLFQVGRWRGLSDLRRRRVLHHFFQVHEIRLPSHKTLSDMARVLREAESAQWQFDDKSVDFYRDVLYIRAMATEHYPWVSHEGGHRGRLKDILLENGFILKPHKFGLSEQVLMDVGVLRNMTNKDVIKSMFGHKSVKKILQECYVLPSVRQVWPIITRPDNVSLAVANLQVNQDFQVSNGFLPVYKPFIKYIGKPNILETLLS</sequence>
<evidence type="ECO:0000256" key="6">
    <source>
        <dbReference type="ARBA" id="ARBA00022840"/>
    </source>
</evidence>
<comment type="function">
    <text evidence="8">Ligates lysine onto the cytidine present at position 34 of the AUA codon-specific tRNA(Ile) that contains the anticodon CAU, in an ATP-dependent manner. Cytidine is converted to lysidine, thus changing the amino acid specificity of the tRNA from methionine to isoleucine.</text>
</comment>
<evidence type="ECO:0000313" key="11">
    <source>
        <dbReference type="Proteomes" id="UP000486297"/>
    </source>
</evidence>
<keyword evidence="6 8" id="KW-0067">ATP-binding</keyword>
<dbReference type="EMBL" id="WJXO01000001">
    <property type="protein sequence ID" value="MRN36978.1"/>
    <property type="molecule type" value="Genomic_DNA"/>
</dbReference>
<evidence type="ECO:0000256" key="3">
    <source>
        <dbReference type="ARBA" id="ARBA00022598"/>
    </source>
</evidence>
<evidence type="ECO:0000256" key="8">
    <source>
        <dbReference type="HAMAP-Rule" id="MF_01161"/>
    </source>
</evidence>
<proteinExistence type="inferred from homology"/>
<organism evidence="10 11">
    <name type="scientific">Neisseria brasiliensis</name>
    <dbReference type="NCBI Taxonomy" id="2666100"/>
    <lineage>
        <taxon>Bacteria</taxon>
        <taxon>Pseudomonadati</taxon>
        <taxon>Pseudomonadota</taxon>
        <taxon>Betaproteobacteria</taxon>
        <taxon>Neisseriales</taxon>
        <taxon>Neisseriaceae</taxon>
        <taxon>Neisseria</taxon>
    </lineage>
</organism>
<evidence type="ECO:0000256" key="2">
    <source>
        <dbReference type="ARBA" id="ARBA00022490"/>
    </source>
</evidence>
<keyword evidence="11" id="KW-1185">Reference proteome</keyword>
<dbReference type="PANTHER" id="PTHR43033:SF1">
    <property type="entry name" value="TRNA(ILE)-LYSIDINE SYNTHASE-RELATED"/>
    <property type="match status" value="1"/>
</dbReference>
<accession>A0A7X2KXE2</accession>
<dbReference type="RefSeq" id="WP_095503185.1">
    <property type="nucleotide sequence ID" value="NZ_WJXO01000001.1"/>
</dbReference>
<feature type="binding site" evidence="8">
    <location>
        <begin position="25"/>
        <end position="30"/>
    </location>
    <ligand>
        <name>ATP</name>
        <dbReference type="ChEBI" id="CHEBI:30616"/>
    </ligand>
</feature>
<keyword evidence="4 8" id="KW-0819">tRNA processing</keyword>
<feature type="domain" description="Lysidine-tRNA(Ile) synthetase C-terminal" evidence="9">
    <location>
        <begin position="356"/>
        <end position="429"/>
    </location>
</feature>
<dbReference type="Gene3D" id="1.20.59.20">
    <property type="match status" value="1"/>
</dbReference>
<dbReference type="InterPro" id="IPR015262">
    <property type="entry name" value="tRNA_Ile_lys_synt_subst-bd"/>
</dbReference>
<dbReference type="Pfam" id="PF11734">
    <property type="entry name" value="TilS_C"/>
    <property type="match status" value="1"/>
</dbReference>
<comment type="similarity">
    <text evidence="8">Belongs to the tRNA(Ile)-lysidine synthase family.</text>
</comment>
<dbReference type="Gene3D" id="3.40.50.620">
    <property type="entry name" value="HUPs"/>
    <property type="match status" value="1"/>
</dbReference>
<dbReference type="InterPro" id="IPR012795">
    <property type="entry name" value="tRNA_Ile_lys_synt_N"/>
</dbReference>
<protein>
    <recommendedName>
        <fullName evidence="8">tRNA(Ile)-lysidine synthase</fullName>
        <ecNumber evidence="8">6.3.4.19</ecNumber>
    </recommendedName>
    <alternativeName>
        <fullName evidence="8">tRNA(Ile)-2-lysyl-cytidine synthase</fullName>
    </alternativeName>
    <alternativeName>
        <fullName evidence="8">tRNA(Ile)-lysidine synthetase</fullName>
    </alternativeName>
</protein>
<name>A0A7X2KXE2_9NEIS</name>
<evidence type="ECO:0000256" key="7">
    <source>
        <dbReference type="ARBA" id="ARBA00048539"/>
    </source>
</evidence>
<comment type="catalytic activity">
    <reaction evidence="7 8">
        <text>cytidine(34) in tRNA(Ile2) + L-lysine + ATP = lysidine(34) in tRNA(Ile2) + AMP + diphosphate + H(+)</text>
        <dbReference type="Rhea" id="RHEA:43744"/>
        <dbReference type="Rhea" id="RHEA-COMP:10625"/>
        <dbReference type="Rhea" id="RHEA-COMP:10670"/>
        <dbReference type="ChEBI" id="CHEBI:15378"/>
        <dbReference type="ChEBI" id="CHEBI:30616"/>
        <dbReference type="ChEBI" id="CHEBI:32551"/>
        <dbReference type="ChEBI" id="CHEBI:33019"/>
        <dbReference type="ChEBI" id="CHEBI:82748"/>
        <dbReference type="ChEBI" id="CHEBI:83665"/>
        <dbReference type="ChEBI" id="CHEBI:456215"/>
        <dbReference type="EC" id="6.3.4.19"/>
    </reaction>
</comment>
<dbReference type="Proteomes" id="UP000486297">
    <property type="component" value="Unassembled WGS sequence"/>
</dbReference>
<dbReference type="SMART" id="SM00977">
    <property type="entry name" value="TilS_C"/>
    <property type="match status" value="1"/>
</dbReference>
<dbReference type="SUPFAM" id="SSF56037">
    <property type="entry name" value="PheT/TilS domain"/>
    <property type="match status" value="1"/>
</dbReference>
<dbReference type="SUPFAM" id="SSF52402">
    <property type="entry name" value="Adenine nucleotide alpha hydrolases-like"/>
    <property type="match status" value="1"/>
</dbReference>
<reference evidence="10" key="1">
    <citation type="journal article" name="Emerg. Infect. Dis.">
        <title>Two cases of a newly characterized neisseria species.</title>
        <authorList>
            <person name="Mustapha M."/>
            <person name="Lemos A.P.S."/>
            <person name="Harrison L.H."/>
            <person name="Vantyne D."/>
            <person name="Sacchi C.T."/>
        </authorList>
    </citation>
    <scope>NUCLEOTIDE SEQUENCE</scope>
    <source>
        <strain evidence="10">N.95.16</strain>
    </source>
</reference>
<comment type="subcellular location">
    <subcellularLocation>
        <location evidence="1 8">Cytoplasm</location>
    </subcellularLocation>
</comment>